<keyword evidence="1" id="KW-0472">Membrane</keyword>
<dbReference type="GeneID" id="65121580"/>
<evidence type="ECO:0000313" key="3">
    <source>
        <dbReference type="Proteomes" id="UP000319459"/>
    </source>
</evidence>
<dbReference type="Proteomes" id="UP000319459">
    <property type="component" value="Segment"/>
</dbReference>
<dbReference type="RefSeq" id="YP_010103683.1">
    <property type="nucleotide sequence ID" value="NC_055810.1"/>
</dbReference>
<reference evidence="2 3" key="1">
    <citation type="submission" date="2019-05" db="EMBL/GenBank/DDBJ databases">
        <authorList>
            <person name="Green N.R."/>
            <person name="Abercrombie A."/>
            <person name="Adams L.A."/>
            <person name="Holloman R.L."/>
            <person name="Kumari A."/>
            <person name="Thompson L.T."/>
            <person name="Coomans R.J."/>
            <person name="Garlena R.A."/>
            <person name="Russell D.A."/>
            <person name="Pope W.H."/>
            <person name="Jacobs-Sera D."/>
            <person name="Hatfull G.F."/>
        </authorList>
    </citation>
    <scope>NUCLEOTIDE SEQUENCE [LARGE SCALE GENOMIC DNA]</scope>
</reference>
<organism evidence="2 3">
    <name type="scientific">Gordonia phage Nubi</name>
    <dbReference type="NCBI Taxonomy" id="2588492"/>
    <lineage>
        <taxon>Viruses</taxon>
        <taxon>Duplodnaviria</taxon>
        <taxon>Heunggongvirae</taxon>
        <taxon>Uroviricota</taxon>
        <taxon>Caudoviricetes</taxon>
        <taxon>Stackebrandtviridae</taxon>
        <taxon>Frickvirinae</taxon>
        <taxon>Wizardvirus</taxon>
        <taxon>Wizardvirus nubi</taxon>
    </lineage>
</organism>
<dbReference type="KEGG" id="vg:65121580"/>
<name>A0A514CXG1_9CAUD</name>
<proteinExistence type="predicted"/>
<keyword evidence="1" id="KW-1133">Transmembrane helix</keyword>
<keyword evidence="3" id="KW-1185">Reference proteome</keyword>
<accession>A0A514CXG1</accession>
<evidence type="ECO:0000313" key="2">
    <source>
        <dbReference type="EMBL" id="QDH85212.1"/>
    </source>
</evidence>
<sequence>MSAGRVTVILLVLAVLLVVLGAVLTWWPFYVAGAILLYLGGLCAAIAAIEEP</sequence>
<evidence type="ECO:0000256" key="1">
    <source>
        <dbReference type="SAM" id="Phobius"/>
    </source>
</evidence>
<protein>
    <submittedName>
        <fullName evidence="2">Uncharacterized protein</fullName>
    </submittedName>
</protein>
<gene>
    <name evidence="2" type="primary">79</name>
    <name evidence="2" type="ORF">SEA_NUBI_79</name>
</gene>
<keyword evidence="1" id="KW-0812">Transmembrane</keyword>
<dbReference type="EMBL" id="MN010760">
    <property type="protein sequence ID" value="QDH85212.1"/>
    <property type="molecule type" value="Genomic_DNA"/>
</dbReference>
<feature type="transmembrane region" description="Helical" evidence="1">
    <location>
        <begin position="31"/>
        <end position="49"/>
    </location>
</feature>